<dbReference type="InterPro" id="IPR010233">
    <property type="entry name" value="UbiG_MeTrfase"/>
</dbReference>
<comment type="caution">
    <text evidence="6">The sequence shown here is derived from an EMBL/GenBank/DDBJ whole genome shotgun (WGS) entry which is preliminary data.</text>
</comment>
<dbReference type="GO" id="GO:0120537">
    <property type="term" value="F:3-demethylubiquinone 3-O-methyltransferase activity"/>
    <property type="evidence" value="ECO:0007669"/>
    <property type="project" value="RHEA"/>
</dbReference>
<keyword evidence="1 5" id="KW-0489">Methyltransferase</keyword>
<comment type="similarity">
    <text evidence="5">Belongs to the class I-like SAM-binding methyltransferase superfamily. UbiG/COQ3 family.</text>
</comment>
<dbReference type="CDD" id="cd02440">
    <property type="entry name" value="AdoMet_MTases"/>
    <property type="match status" value="1"/>
</dbReference>
<evidence type="ECO:0000256" key="4">
    <source>
        <dbReference type="ARBA" id="ARBA00022691"/>
    </source>
</evidence>
<dbReference type="GO" id="GO:0046872">
    <property type="term" value="F:metal ion binding"/>
    <property type="evidence" value="ECO:0007669"/>
    <property type="project" value="UniProtKB-KW"/>
</dbReference>
<keyword evidence="6" id="KW-0830">Ubiquinone</keyword>
<dbReference type="NCBIfam" id="TIGR01983">
    <property type="entry name" value="UbiG"/>
    <property type="match status" value="1"/>
</dbReference>
<evidence type="ECO:0000313" key="6">
    <source>
        <dbReference type="EMBL" id="OQV13782.1"/>
    </source>
</evidence>
<dbReference type="GO" id="GO:0010420">
    <property type="term" value="F:polyprenyldihydroxybenzoate methyltransferase activity"/>
    <property type="evidence" value="ECO:0007669"/>
    <property type="project" value="UniProtKB-UniRule"/>
</dbReference>
<feature type="binding site" evidence="5">
    <location>
        <position position="205"/>
    </location>
    <ligand>
        <name>Mg(2+)</name>
        <dbReference type="ChEBI" id="CHEBI:18420"/>
    </ligand>
</feature>
<dbReference type="Pfam" id="PF13489">
    <property type="entry name" value="Methyltransf_23"/>
    <property type="match status" value="1"/>
</dbReference>
<comment type="catalytic activity">
    <reaction evidence="5">
        <text>a 3-demethylubiquinol + S-adenosyl-L-methionine = a ubiquinol + S-adenosyl-L-homocysteine + H(+)</text>
        <dbReference type="Rhea" id="RHEA:44380"/>
        <dbReference type="Rhea" id="RHEA-COMP:9566"/>
        <dbReference type="Rhea" id="RHEA-COMP:10914"/>
        <dbReference type="ChEBI" id="CHEBI:15378"/>
        <dbReference type="ChEBI" id="CHEBI:17976"/>
        <dbReference type="ChEBI" id="CHEBI:57856"/>
        <dbReference type="ChEBI" id="CHEBI:59789"/>
        <dbReference type="ChEBI" id="CHEBI:84422"/>
        <dbReference type="EC" id="2.1.1.64"/>
    </reaction>
</comment>
<evidence type="ECO:0000313" key="7">
    <source>
        <dbReference type="Proteomes" id="UP000192578"/>
    </source>
</evidence>
<keyword evidence="5" id="KW-0472">Membrane</keyword>
<proteinExistence type="inferred from homology"/>
<feature type="binding site" evidence="5">
    <location>
        <position position="151"/>
    </location>
    <ligand>
        <name>S-adenosyl-L-methionine</name>
        <dbReference type="ChEBI" id="CHEBI:59789"/>
    </ligand>
</feature>
<dbReference type="EC" id="2.1.1.64" evidence="5"/>
<dbReference type="PANTHER" id="PTHR43464">
    <property type="entry name" value="METHYLTRANSFERASE"/>
    <property type="match status" value="1"/>
</dbReference>
<comment type="cofactor">
    <cofactor evidence="5">
        <name>Mg(2+)</name>
        <dbReference type="ChEBI" id="CHEBI:18420"/>
    </cofactor>
</comment>
<sequence length="320" mass="35294">MNHCATHILRRLPRHTRTCIAQRTFLSPVHNCHETNHKLPYSSASAFASENAATSSVDAKEASFFGKMSDQWWNKTGDFRALQALNELRVPFISDAYIAYGLRGPSQSSQRALRQNSPFPLRNIKILDVGCGGGLLSEPLARLGATVTGIDMVEESIRTAEQHWETVKNPTSTQGDIEYLHGTIEELALTRAGDFDVVVCSEVVEHVSDVASFVASVSQLTRPGGVTVFSTINRTICSFAGAIVAAEYLLRLVPRGTHHHGKFVTPEELESFLRNNGFTVRMKHGALYNPIIRRWTCSAFDAVNYFVAAVKAEDAADQSR</sequence>
<evidence type="ECO:0000256" key="5">
    <source>
        <dbReference type="HAMAP-Rule" id="MF_03190"/>
    </source>
</evidence>
<dbReference type="GO" id="GO:0032259">
    <property type="term" value="P:methylation"/>
    <property type="evidence" value="ECO:0007669"/>
    <property type="project" value="UniProtKB-KW"/>
</dbReference>
<name>A0A1W0WF21_HYPEX</name>
<evidence type="ECO:0000256" key="2">
    <source>
        <dbReference type="ARBA" id="ARBA00022679"/>
    </source>
</evidence>
<feature type="binding site" evidence="5">
    <location>
        <position position="130"/>
    </location>
    <ligand>
        <name>S-adenosyl-L-methionine</name>
        <dbReference type="ChEBI" id="CHEBI:59789"/>
    </ligand>
</feature>
<comment type="function">
    <text evidence="5">O-methyltransferase required for two non-consecutive steps during ubiquinone biosynthesis. Catalyzes the 2 O-methylation of 3,4-dihydroxy-5-(all-trans-polyprenyl)benzoic acid into 4-hydroxy-3-methoxy-5-(all-trans-polyprenyl)benzoic acid. Also catalyzes the last step of ubiquinone biosynthesis by mediating methylation of 3-demethylubiquinone into ubiquinone. Also able to mediate the methylation of 3-demethylubiquinol into ubiquinol.</text>
</comment>
<keyword evidence="7" id="KW-1185">Reference proteome</keyword>
<dbReference type="GO" id="GO:0031314">
    <property type="term" value="C:extrinsic component of mitochondrial inner membrane"/>
    <property type="evidence" value="ECO:0007669"/>
    <property type="project" value="UniProtKB-UniRule"/>
</dbReference>
<keyword evidence="5" id="KW-0479">Metal-binding</keyword>
<dbReference type="EMBL" id="MTYJ01000116">
    <property type="protein sequence ID" value="OQV13782.1"/>
    <property type="molecule type" value="Genomic_DNA"/>
</dbReference>
<keyword evidence="5" id="KW-0460">Magnesium</keyword>
<dbReference type="GO" id="GO:0061542">
    <property type="term" value="F:3-demethylubiquinol 3-O-methyltransferase activity"/>
    <property type="evidence" value="ECO:0007669"/>
    <property type="project" value="UniProtKB-UniRule"/>
</dbReference>
<accession>A0A1W0WF21</accession>
<dbReference type="AlphaFoldDB" id="A0A1W0WF21"/>
<comment type="subcellular location">
    <subcellularLocation>
        <location evidence="5">Mitochondrion inner membrane</location>
        <topology evidence="5">Peripheral membrane protein</topology>
        <orientation evidence="5">Matrix side</orientation>
    </subcellularLocation>
</comment>
<gene>
    <name evidence="6" type="ORF">BV898_12001</name>
</gene>
<protein>
    <recommendedName>
        <fullName evidence="5">Ubiquinone biosynthesis O-methyltransferase, mitochondrial</fullName>
    </recommendedName>
    <alternativeName>
        <fullName evidence="5">3-demethylubiquinol 3-O-methyltransferase</fullName>
        <ecNumber evidence="5">2.1.1.64</ecNumber>
    </alternativeName>
    <alternativeName>
        <fullName evidence="5">3-demethylubiquinone 3-O-methyltransferase</fullName>
        <ecNumber evidence="5">2.1.1.-</ecNumber>
    </alternativeName>
    <alternativeName>
        <fullName evidence="5">Polyprenyldihydroxybenzoate methyltransferase</fullName>
        <ecNumber evidence="5">2.1.1.114</ecNumber>
    </alternativeName>
</protein>
<feature type="binding site" evidence="5">
    <location>
        <position position="201"/>
    </location>
    <ligand>
        <name>S-adenosyl-L-methionine</name>
        <dbReference type="ChEBI" id="CHEBI:59789"/>
    </ligand>
</feature>
<dbReference type="EC" id="2.1.1.114" evidence="5"/>
<comment type="subunit">
    <text evidence="5">Component of a multi-subunit COQ enzyme complex.</text>
</comment>
<keyword evidence="2 5" id="KW-0808">Transferase</keyword>
<dbReference type="PANTHER" id="PTHR43464:SF19">
    <property type="entry name" value="UBIQUINONE BIOSYNTHESIS O-METHYLTRANSFERASE, MITOCHONDRIAL"/>
    <property type="match status" value="1"/>
</dbReference>
<dbReference type="OrthoDB" id="3265906at2759"/>
<comment type="catalytic activity">
    <reaction evidence="5">
        <text>a 3-demethylubiquinone + S-adenosyl-L-methionine = a ubiquinone + S-adenosyl-L-homocysteine</text>
        <dbReference type="Rhea" id="RHEA:81215"/>
        <dbReference type="Rhea" id="RHEA-COMP:9565"/>
        <dbReference type="Rhea" id="RHEA-COMP:19654"/>
        <dbReference type="ChEBI" id="CHEBI:16389"/>
        <dbReference type="ChEBI" id="CHEBI:57856"/>
        <dbReference type="ChEBI" id="CHEBI:59789"/>
        <dbReference type="ChEBI" id="CHEBI:231825"/>
    </reaction>
</comment>
<comment type="pathway">
    <text evidence="5">Cofactor biosynthesis; ubiquinone biosynthesis.</text>
</comment>
<keyword evidence="3 5" id="KW-0831">Ubiquinone biosynthesis</keyword>
<comment type="catalytic activity">
    <reaction evidence="5">
        <text>a 3,4-dihydroxy-5-(all-trans-polyprenyl)benzoate + S-adenosyl-L-methionine = a 4-hydroxy-3-methoxy-5-(all-trans-polyprenyl)benzoate + S-adenosyl-L-homocysteine + H(+)</text>
        <dbReference type="Rhea" id="RHEA:44452"/>
        <dbReference type="Rhea" id="RHEA-COMP:10930"/>
        <dbReference type="Rhea" id="RHEA-COMP:10931"/>
        <dbReference type="ChEBI" id="CHEBI:15378"/>
        <dbReference type="ChEBI" id="CHEBI:57856"/>
        <dbReference type="ChEBI" id="CHEBI:59789"/>
        <dbReference type="ChEBI" id="CHEBI:64694"/>
        <dbReference type="ChEBI" id="CHEBI:84443"/>
        <dbReference type="EC" id="2.1.1.114"/>
    </reaction>
</comment>
<feature type="binding site" evidence="5">
    <location>
        <position position="89"/>
    </location>
    <ligand>
        <name>S-adenosyl-L-methionine</name>
        <dbReference type="ChEBI" id="CHEBI:59789"/>
    </ligand>
</feature>
<dbReference type="Gene3D" id="3.40.50.150">
    <property type="entry name" value="Vaccinia Virus protein VP39"/>
    <property type="match status" value="1"/>
</dbReference>
<dbReference type="SUPFAM" id="SSF53335">
    <property type="entry name" value="S-adenosyl-L-methionine-dependent methyltransferases"/>
    <property type="match status" value="1"/>
</dbReference>
<keyword evidence="5" id="KW-0496">Mitochondrion</keyword>
<reference evidence="7" key="1">
    <citation type="submission" date="2017-01" db="EMBL/GenBank/DDBJ databases">
        <title>Comparative genomics of anhydrobiosis in the tardigrade Hypsibius dujardini.</title>
        <authorList>
            <person name="Yoshida Y."/>
            <person name="Koutsovoulos G."/>
            <person name="Laetsch D."/>
            <person name="Stevens L."/>
            <person name="Kumar S."/>
            <person name="Horikawa D."/>
            <person name="Ishino K."/>
            <person name="Komine S."/>
            <person name="Tomita M."/>
            <person name="Blaxter M."/>
            <person name="Arakawa K."/>
        </authorList>
    </citation>
    <scope>NUCLEOTIDE SEQUENCE [LARGE SCALE GENOMIC DNA]</scope>
    <source>
        <strain evidence="7">Z151</strain>
    </source>
</reference>
<organism evidence="6 7">
    <name type="scientific">Hypsibius exemplaris</name>
    <name type="common">Freshwater tardigrade</name>
    <dbReference type="NCBI Taxonomy" id="2072580"/>
    <lineage>
        <taxon>Eukaryota</taxon>
        <taxon>Metazoa</taxon>
        <taxon>Ecdysozoa</taxon>
        <taxon>Tardigrada</taxon>
        <taxon>Eutardigrada</taxon>
        <taxon>Parachela</taxon>
        <taxon>Hypsibioidea</taxon>
        <taxon>Hypsibiidae</taxon>
        <taxon>Hypsibius</taxon>
    </lineage>
</organism>
<dbReference type="HAMAP" id="MF_00472">
    <property type="entry name" value="UbiG"/>
    <property type="match status" value="1"/>
</dbReference>
<feature type="binding site" evidence="5">
    <location>
        <position position="206"/>
    </location>
    <ligand>
        <name>Mg(2+)</name>
        <dbReference type="ChEBI" id="CHEBI:18420"/>
    </ligand>
</feature>
<evidence type="ECO:0000256" key="1">
    <source>
        <dbReference type="ARBA" id="ARBA00022603"/>
    </source>
</evidence>
<feature type="binding site" evidence="5">
    <location>
        <position position="202"/>
    </location>
    <ligand>
        <name>Mg(2+)</name>
        <dbReference type="ChEBI" id="CHEBI:18420"/>
    </ligand>
</feature>
<keyword evidence="4 5" id="KW-0949">S-adenosyl-L-methionine</keyword>
<dbReference type="EC" id="2.1.1.-" evidence="5"/>
<dbReference type="UniPathway" id="UPA00232"/>
<dbReference type="InterPro" id="IPR029063">
    <property type="entry name" value="SAM-dependent_MTases_sf"/>
</dbReference>
<keyword evidence="5" id="KW-0999">Mitochondrion inner membrane</keyword>
<dbReference type="Proteomes" id="UP000192578">
    <property type="component" value="Unassembled WGS sequence"/>
</dbReference>
<evidence type="ECO:0000256" key="3">
    <source>
        <dbReference type="ARBA" id="ARBA00022688"/>
    </source>
</evidence>